<reference evidence="5" key="1">
    <citation type="journal article" date="2015" name="Nature">
        <title>Complex archaea that bridge the gap between prokaryotes and eukaryotes.</title>
        <authorList>
            <person name="Spang A."/>
            <person name="Saw J.H."/>
            <person name="Jorgensen S.L."/>
            <person name="Zaremba-Niedzwiedzka K."/>
            <person name="Martijn J."/>
            <person name="Lind A.E."/>
            <person name="van Eijk R."/>
            <person name="Schleper C."/>
            <person name="Guy L."/>
            <person name="Ettema T.J."/>
        </authorList>
    </citation>
    <scope>NUCLEOTIDE SEQUENCE</scope>
</reference>
<proteinExistence type="predicted"/>
<gene>
    <name evidence="5" type="ORF">LCGC14_0657160</name>
</gene>
<evidence type="ECO:0008006" key="6">
    <source>
        <dbReference type="Google" id="ProtNLM"/>
    </source>
</evidence>
<dbReference type="InterPro" id="IPR029028">
    <property type="entry name" value="Alpha/beta_knot_MTases"/>
</dbReference>
<dbReference type="GO" id="GO:0008175">
    <property type="term" value="F:tRNA methyltransferase activity"/>
    <property type="evidence" value="ECO:0007669"/>
    <property type="project" value="InterPro"/>
</dbReference>
<keyword evidence="4" id="KW-0949">S-adenosyl-L-methionine</keyword>
<dbReference type="PANTHER" id="PTHR40703:SF1">
    <property type="entry name" value="TRNA (PSEUDOURIDINE(54)-N(1))-METHYLTRANSFERASE"/>
    <property type="match status" value="1"/>
</dbReference>
<dbReference type="InterPro" id="IPR007158">
    <property type="entry name" value="TrmY"/>
</dbReference>
<dbReference type="Gene3D" id="3.40.1280.10">
    <property type="match status" value="1"/>
</dbReference>
<dbReference type="InterPro" id="IPR029026">
    <property type="entry name" value="tRNA_m1G_MTases_N"/>
</dbReference>
<dbReference type="GO" id="GO:0008757">
    <property type="term" value="F:S-adenosylmethionine-dependent methyltransferase activity"/>
    <property type="evidence" value="ECO:0007669"/>
    <property type="project" value="TreeGrafter"/>
</dbReference>
<keyword evidence="3" id="KW-0808">Transferase</keyword>
<dbReference type="EMBL" id="LAZR01001245">
    <property type="protein sequence ID" value="KKN47996.1"/>
    <property type="molecule type" value="Genomic_DNA"/>
</dbReference>
<organism evidence="5">
    <name type="scientific">marine sediment metagenome</name>
    <dbReference type="NCBI Taxonomy" id="412755"/>
    <lineage>
        <taxon>unclassified sequences</taxon>
        <taxon>metagenomes</taxon>
        <taxon>ecological metagenomes</taxon>
    </lineage>
</organism>
<dbReference type="Pfam" id="PF04013">
    <property type="entry name" value="Methyltrn_RNA_2"/>
    <property type="match status" value="1"/>
</dbReference>
<accession>A0A0F9TG97</accession>
<dbReference type="SUPFAM" id="SSF75217">
    <property type="entry name" value="alpha/beta knot"/>
    <property type="match status" value="1"/>
</dbReference>
<evidence type="ECO:0000256" key="2">
    <source>
        <dbReference type="ARBA" id="ARBA00022603"/>
    </source>
</evidence>
<dbReference type="AlphaFoldDB" id="A0A0F9TG97"/>
<evidence type="ECO:0000313" key="5">
    <source>
        <dbReference type="EMBL" id="KKN47996.1"/>
    </source>
</evidence>
<protein>
    <recommendedName>
        <fullName evidence="6">tRNA/rRNA methyltransferase SpoU type domain-containing protein</fullName>
    </recommendedName>
</protein>
<dbReference type="PANTHER" id="PTHR40703">
    <property type="entry name" value="TRNA (PSEUDOURIDINE(54)-N(1))-METHYLTRANSFERASE"/>
    <property type="match status" value="1"/>
</dbReference>
<evidence type="ECO:0000256" key="1">
    <source>
        <dbReference type="ARBA" id="ARBA00022490"/>
    </source>
</evidence>
<keyword evidence="2" id="KW-0489">Methyltransferase</keyword>
<evidence type="ECO:0000256" key="4">
    <source>
        <dbReference type="ARBA" id="ARBA00022691"/>
    </source>
</evidence>
<sequence>MKIIFFIKSETVDISNYTIKNIPGSSGRLDVISRCILAALLAKDGFEKKIQIWVFLDKYGTFIFNSEKLSYEIFPKNEIYLTDCFVDFLCNNSSNGEIKTNPLNTIEKSNLNIIKAIKQFIKANYKVFVLKEDGSDFLKLRKKFKDRDNIVFIIGSQEDKFLNSKELSTLKLPSLSIGKQSYLASSVIRLLKLHLLLLP</sequence>
<comment type="caution">
    <text evidence="5">The sequence shown here is derived from an EMBL/GenBank/DDBJ whole genome shotgun (WGS) entry which is preliminary data.</text>
</comment>
<evidence type="ECO:0000256" key="3">
    <source>
        <dbReference type="ARBA" id="ARBA00022679"/>
    </source>
</evidence>
<name>A0A0F9TG97_9ZZZZ</name>
<dbReference type="GO" id="GO:0030488">
    <property type="term" value="P:tRNA methylation"/>
    <property type="evidence" value="ECO:0007669"/>
    <property type="project" value="TreeGrafter"/>
</dbReference>
<keyword evidence="1" id="KW-0963">Cytoplasm</keyword>